<dbReference type="InterPro" id="IPR040273">
    <property type="entry name" value="PIP1"/>
</dbReference>
<keyword evidence="1" id="KW-0732">Signal</keyword>
<organism evidence="2">
    <name type="scientific">Manihot esculenta</name>
    <name type="common">Cassava</name>
    <name type="synonym">Jatropha manihot</name>
    <dbReference type="NCBI Taxonomy" id="3983"/>
    <lineage>
        <taxon>Eukaryota</taxon>
        <taxon>Viridiplantae</taxon>
        <taxon>Streptophyta</taxon>
        <taxon>Embryophyta</taxon>
        <taxon>Tracheophyta</taxon>
        <taxon>Spermatophyta</taxon>
        <taxon>Magnoliopsida</taxon>
        <taxon>eudicotyledons</taxon>
        <taxon>Gunneridae</taxon>
        <taxon>Pentapetalae</taxon>
        <taxon>rosids</taxon>
        <taxon>fabids</taxon>
        <taxon>Malpighiales</taxon>
        <taxon>Euphorbiaceae</taxon>
        <taxon>Crotonoideae</taxon>
        <taxon>Manihoteae</taxon>
        <taxon>Manihot</taxon>
    </lineage>
</organism>
<dbReference type="PANTHER" id="PTHR37245:SF4">
    <property type="entry name" value="PAMP-INDUCED SECRETED PEPTIDE 1"/>
    <property type="match status" value="1"/>
</dbReference>
<protein>
    <submittedName>
        <fullName evidence="2">Uncharacterized protein</fullName>
    </submittedName>
</protein>
<dbReference type="OMA" id="KKTMAFW"/>
<evidence type="ECO:0000256" key="1">
    <source>
        <dbReference type="SAM" id="SignalP"/>
    </source>
</evidence>
<gene>
    <name evidence="2" type="ORF">MANES_S045400</name>
</gene>
<evidence type="ECO:0000313" key="2">
    <source>
        <dbReference type="EMBL" id="OAY21922.1"/>
    </source>
</evidence>
<dbReference type="GO" id="GO:0006952">
    <property type="term" value="P:defense response"/>
    <property type="evidence" value="ECO:0007669"/>
    <property type="project" value="InterPro"/>
</dbReference>
<feature type="signal peptide" evidence="1">
    <location>
        <begin position="1"/>
        <end position="28"/>
    </location>
</feature>
<reference evidence="2" key="1">
    <citation type="submission" date="2016-02" db="EMBL/GenBank/DDBJ databases">
        <title>WGS assembly of Manihot esculenta.</title>
        <authorList>
            <person name="Bredeson J.V."/>
            <person name="Prochnik S.E."/>
            <person name="Lyons J.B."/>
            <person name="Schmutz J."/>
            <person name="Grimwood J."/>
            <person name="Vrebalov J."/>
            <person name="Bart R.S."/>
            <person name="Amuge T."/>
            <person name="Ferguson M.E."/>
            <person name="Green R."/>
            <person name="Putnam N."/>
            <person name="Stites J."/>
            <person name="Rounsley S."/>
            <person name="Rokhsar D.S."/>
        </authorList>
    </citation>
    <scope>NUCLEOTIDE SEQUENCE [LARGE SCALE GENOMIC DNA]</scope>
    <source>
        <tissue evidence="2">Leaf</tissue>
    </source>
</reference>
<name>A0A199UBA4_MANES</name>
<dbReference type="Gramene" id="Manes.04G047561.1.v8.1">
    <property type="protein sequence ID" value="Manes.04G047561.1.v8.1.CDS.1"/>
    <property type="gene ID" value="Manes.04G047561.v8.1"/>
</dbReference>
<dbReference type="AlphaFoldDB" id="A0A199UBA4"/>
<sequence length="74" mass="8272">MSFSSKSTTVLVIFFILVAVLRQVRVEATRVLQEDFATENHLETYSLVYEKAKNTMACWLESLASGPSHKGPGH</sequence>
<dbReference type="PANTHER" id="PTHR37245">
    <property type="entry name" value="PAMP-INDUCED SECRETED PEPTIDE 1"/>
    <property type="match status" value="1"/>
</dbReference>
<proteinExistence type="predicted"/>
<feature type="chain" id="PRO_5008285094" evidence="1">
    <location>
        <begin position="29"/>
        <end position="74"/>
    </location>
</feature>
<accession>A0A199UBA4</accession>
<dbReference type="EMBL" id="KV450587">
    <property type="protein sequence ID" value="OAY21922.1"/>
    <property type="molecule type" value="Genomic_DNA"/>
</dbReference>